<proteinExistence type="predicted"/>
<sequence length="651" mass="73449">MAAASPNDTVREQVHRVLQVAASDHAQYPFDVPKLRNVATVPGDSLYELDLGRILNSAAAFTLSENVLTRHVLVSGETGSGKTTLFYSIVDQCPAPVWMFDLKTDYRHLLRESPDLVVLPWNQLKLNPLRPPPGETPRRWAQAFQELFGDAYDLLGGSQNYLLPHLLELYEDHDIAVEQPVDSDTTGLPTLQELSKYLAEDGRKGLSQSKYKDTTISKLRAMTAATGDLFDCRRGHPLPDLLKQDIVFEFDGLATDHQDFLMEWLLTWVYTYRNAQQQRGDRLRHVFLCDEGKRLFSAYKERSDAKGLPQIDDLTDKMREFGEALVVGDQEPQKLTDSLLANTGTKVLFPIGDADQYRRVARSMELTERQRRYGNNLDVGQAVAQVGGNDPVPVQFHYYELEKTVTDTELQDCMQETWTQLASSTGSETVTSETSKTGSSGEEAASSVEPAELALSDDAEELLRDIAENPFKSHSERYGIFSETSPHRGVTAKEELDDHCLIREHTTVDESGERKLLEPTDAGKAYLAELDVEVSHRGRGGVVHRYWQDRICTLFQENGYEAAKEQDDTDMAVHVNGGRIAVEVAMRDRQREIDHARDRLQDGFDGVIIACRNPNVRRGLEDRLQNTDLPKQHVQFRLFRDFFSLDTLISG</sequence>
<feature type="domain" description="Helicase HerA central" evidence="2">
    <location>
        <begin position="51"/>
        <end position="129"/>
    </location>
</feature>
<dbReference type="InterPro" id="IPR025662">
    <property type="entry name" value="Sigma_54_int_dom_ATP-bd_1"/>
</dbReference>
<keyword evidence="3" id="KW-0067">ATP-binding</keyword>
<dbReference type="SUPFAM" id="SSF52540">
    <property type="entry name" value="P-loop containing nucleoside triphosphate hydrolases"/>
    <property type="match status" value="1"/>
</dbReference>
<dbReference type="InterPro" id="IPR051162">
    <property type="entry name" value="T4SS_component"/>
</dbReference>
<dbReference type="InterPro" id="IPR027417">
    <property type="entry name" value="P-loop_NTPase"/>
</dbReference>
<evidence type="ECO:0000259" key="2">
    <source>
        <dbReference type="Pfam" id="PF01935"/>
    </source>
</evidence>
<dbReference type="EMBL" id="JABURA010000001">
    <property type="protein sequence ID" value="NUB91099.1"/>
    <property type="molecule type" value="Genomic_DNA"/>
</dbReference>
<organism evidence="3 4">
    <name type="scientific">Haloterrigena gelatinilytica</name>
    <dbReference type="NCBI Taxonomy" id="2741724"/>
    <lineage>
        <taxon>Archaea</taxon>
        <taxon>Methanobacteriati</taxon>
        <taxon>Methanobacteriota</taxon>
        <taxon>Stenosarchaea group</taxon>
        <taxon>Halobacteria</taxon>
        <taxon>Halobacteriales</taxon>
        <taxon>Natrialbaceae</taxon>
        <taxon>Haloterrigena</taxon>
    </lineage>
</organism>
<feature type="compositionally biased region" description="Low complexity" evidence="1">
    <location>
        <begin position="423"/>
        <end position="450"/>
    </location>
</feature>
<protein>
    <submittedName>
        <fullName evidence="3">ATP-binding protein</fullName>
    </submittedName>
</protein>
<evidence type="ECO:0000256" key="1">
    <source>
        <dbReference type="SAM" id="MobiDB-lite"/>
    </source>
</evidence>
<evidence type="ECO:0000313" key="4">
    <source>
        <dbReference type="Proteomes" id="UP000728647"/>
    </source>
</evidence>
<dbReference type="Proteomes" id="UP000728647">
    <property type="component" value="Unassembled WGS sequence"/>
</dbReference>
<dbReference type="PANTHER" id="PTHR30121">
    <property type="entry name" value="UNCHARACTERIZED PROTEIN YJGR-RELATED"/>
    <property type="match status" value="1"/>
</dbReference>
<reference evidence="3" key="1">
    <citation type="submission" date="2020-06" db="EMBL/GenBank/DDBJ databases">
        <title>Haloterrigena sp. nov., an extremely halophilic archaeon isolated from a saline sediment.</title>
        <authorList>
            <person name="Liu B.-B."/>
        </authorList>
    </citation>
    <scope>NUCLEOTIDE SEQUENCE</scope>
    <source>
        <strain evidence="3">SYSU A121-1</strain>
    </source>
</reference>
<name>A0A8J8GJF2_9EURY</name>
<dbReference type="AlphaFoldDB" id="A0A8J8GJF2"/>
<dbReference type="Gene3D" id="3.40.50.300">
    <property type="entry name" value="P-loop containing nucleotide triphosphate hydrolases"/>
    <property type="match status" value="2"/>
</dbReference>
<dbReference type="PANTHER" id="PTHR30121:SF6">
    <property type="entry name" value="SLR6007 PROTEIN"/>
    <property type="match status" value="1"/>
</dbReference>
<accession>A0A8J8GJF2</accession>
<comment type="caution">
    <text evidence="3">The sequence shown here is derived from an EMBL/GenBank/DDBJ whole genome shotgun (WGS) entry which is preliminary data.</text>
</comment>
<keyword evidence="3" id="KW-0547">Nucleotide-binding</keyword>
<dbReference type="GO" id="GO:0005524">
    <property type="term" value="F:ATP binding"/>
    <property type="evidence" value="ECO:0007669"/>
    <property type="project" value="UniProtKB-KW"/>
</dbReference>
<dbReference type="PROSITE" id="PS00675">
    <property type="entry name" value="SIGMA54_INTERACT_1"/>
    <property type="match status" value="1"/>
</dbReference>
<dbReference type="Pfam" id="PF01935">
    <property type="entry name" value="DUF87"/>
    <property type="match status" value="1"/>
</dbReference>
<feature type="region of interest" description="Disordered" evidence="1">
    <location>
        <begin position="420"/>
        <end position="450"/>
    </location>
</feature>
<dbReference type="OrthoDB" id="10575at2157"/>
<dbReference type="RefSeq" id="WP_174701767.1">
    <property type="nucleotide sequence ID" value="NZ_JABURA010000001.1"/>
</dbReference>
<dbReference type="InterPro" id="IPR002789">
    <property type="entry name" value="HerA_central"/>
</dbReference>
<evidence type="ECO:0000313" key="3">
    <source>
        <dbReference type="EMBL" id="NUB91099.1"/>
    </source>
</evidence>
<gene>
    <name evidence="3" type="ORF">HT576_08705</name>
</gene>